<gene>
    <name evidence="2" type="ORF">BN869_000007264_1</name>
</gene>
<dbReference type="InterPro" id="IPR036865">
    <property type="entry name" value="CRAL-TRIO_dom_sf"/>
</dbReference>
<dbReference type="Pfam" id="PF03765">
    <property type="entry name" value="CRAL_TRIO_N"/>
    <property type="match status" value="1"/>
</dbReference>
<dbReference type="SUPFAM" id="SSF46938">
    <property type="entry name" value="CRAL/TRIO N-terminal domain"/>
    <property type="match status" value="1"/>
</dbReference>
<dbReference type="Pfam" id="PF00650">
    <property type="entry name" value="CRAL_TRIO"/>
    <property type="match status" value="1"/>
</dbReference>
<dbReference type="Gene3D" id="3.40.525.10">
    <property type="entry name" value="CRAL-TRIO lipid binding domain"/>
    <property type="match status" value="1"/>
</dbReference>
<dbReference type="SUPFAM" id="SSF52087">
    <property type="entry name" value="CRAL/TRIO domain"/>
    <property type="match status" value="1"/>
</dbReference>
<dbReference type="SMART" id="SM01100">
    <property type="entry name" value="CRAL_TRIO_N"/>
    <property type="match status" value="1"/>
</dbReference>
<organism evidence="2">
    <name type="scientific">Bionectria ochroleuca</name>
    <name type="common">Gliocladium roseum</name>
    <dbReference type="NCBI Taxonomy" id="29856"/>
    <lineage>
        <taxon>Eukaryota</taxon>
        <taxon>Fungi</taxon>
        <taxon>Dikarya</taxon>
        <taxon>Ascomycota</taxon>
        <taxon>Pezizomycotina</taxon>
        <taxon>Sordariomycetes</taxon>
        <taxon>Hypocreomycetidae</taxon>
        <taxon>Hypocreales</taxon>
        <taxon>Bionectriaceae</taxon>
        <taxon>Clonostachys</taxon>
    </lineage>
</organism>
<feature type="domain" description="CRAL-TRIO" evidence="1">
    <location>
        <begin position="134"/>
        <end position="293"/>
    </location>
</feature>
<proteinExistence type="predicted"/>
<reference evidence="2" key="1">
    <citation type="submission" date="2015-01" db="EMBL/GenBank/DDBJ databases">
        <authorList>
            <person name="Durling Mikael"/>
        </authorList>
    </citation>
    <scope>NUCLEOTIDE SEQUENCE</scope>
</reference>
<dbReference type="InterPro" id="IPR011074">
    <property type="entry name" value="CRAL/TRIO_N_dom"/>
</dbReference>
<dbReference type="InterPro" id="IPR036273">
    <property type="entry name" value="CRAL/TRIO_N_dom_sf"/>
</dbReference>
<dbReference type="CDD" id="cd00170">
    <property type="entry name" value="SEC14"/>
    <property type="match status" value="1"/>
</dbReference>
<protein>
    <recommendedName>
        <fullName evidence="1">CRAL-TRIO domain-containing protein</fullName>
    </recommendedName>
</protein>
<dbReference type="AlphaFoldDB" id="A0A0B7K922"/>
<evidence type="ECO:0000259" key="1">
    <source>
        <dbReference type="PROSITE" id="PS50191"/>
    </source>
</evidence>
<dbReference type="InterPro" id="IPR001251">
    <property type="entry name" value="CRAL-TRIO_dom"/>
</dbReference>
<dbReference type="EMBL" id="CDPU01000022">
    <property type="protein sequence ID" value="CEO51206.1"/>
    <property type="molecule type" value="Genomic_DNA"/>
</dbReference>
<dbReference type="PANTHER" id="PTHR46590">
    <property type="entry name" value="PHOSPHATIDYLINOSITOL TRANSFER PROTEIN CSR1-RELATED"/>
    <property type="match status" value="1"/>
</dbReference>
<accession>A0A0B7K922</accession>
<dbReference type="SMART" id="SM00516">
    <property type="entry name" value="SEC14"/>
    <property type="match status" value="1"/>
</dbReference>
<dbReference type="InterPro" id="IPR052432">
    <property type="entry name" value="PITP/CRAL-TRIO"/>
</dbReference>
<evidence type="ECO:0000313" key="2">
    <source>
        <dbReference type="EMBL" id="CEO51206.1"/>
    </source>
</evidence>
<dbReference type="PROSITE" id="PS50191">
    <property type="entry name" value="CRAL_TRIO"/>
    <property type="match status" value="1"/>
</dbReference>
<name>A0A0B7K922_BIOOC</name>
<dbReference type="PANTHER" id="PTHR46590:SF1">
    <property type="entry name" value="PHOSPHATIDYLINOSITOL TRANSFER PROTEIN CSR1"/>
    <property type="match status" value="1"/>
</dbReference>
<sequence>MTTDRPTGELGNLTIEEERKLQQAWAHILRLCDTSHASNDVGAWGETPHRSGEFQQHLVSVPSELFRNSLWRIILLDHPDSILLRFLRARKWDVEKAIEMMVSDMNWREEVKIDEHIIAGGESVALNQALSEDDKGFLHQYRSGKSYVRGVDKQQRPVYVVKARLHDPNMQTTKALQNYILHNIESIRILVKHPKDKACLFFDMTGFGLKNMDFEISKFLTHVFEARYPETLGAIIIHNSPFVFWGVWRIVKGWLDPVVAAKVTFTRNESELHEHIDKDNLQTEYGGNDEWEYNYIEPSHGDDHLLGKEEEKTPIQEDHDELANQFETHTAEWLALHPGTPEAKSLSAKRDELAEKLRVNYWRLDPYIRATTYYHRAGVVGRTGEVDFMGAKQ</sequence>